<evidence type="ECO:0000313" key="3">
    <source>
        <dbReference type="Proteomes" id="UP000031449"/>
    </source>
</evidence>
<dbReference type="AlphaFoldDB" id="A0A0B5AP21"/>
<dbReference type="KEGG" id="jeo:JMA_10800"/>
<proteinExistence type="predicted"/>
<dbReference type="BioCyc" id="JESP1508404:G14D9-10312-MONOMER"/>
<dbReference type="OrthoDB" id="2453075at2"/>
<dbReference type="EMBL" id="CP009416">
    <property type="protein sequence ID" value="AJD90397.1"/>
    <property type="molecule type" value="Genomic_DNA"/>
</dbReference>
<dbReference type="Proteomes" id="UP000031449">
    <property type="component" value="Chromosome"/>
</dbReference>
<evidence type="ECO:0000256" key="1">
    <source>
        <dbReference type="SAM" id="Phobius"/>
    </source>
</evidence>
<keyword evidence="1" id="KW-0812">Transmembrane</keyword>
<feature type="transmembrane region" description="Helical" evidence="1">
    <location>
        <begin position="118"/>
        <end position="138"/>
    </location>
</feature>
<gene>
    <name evidence="2" type="ORF">JMA_10800</name>
</gene>
<name>A0A0B5AP21_9BACL</name>
<dbReference type="STRING" id="1508404.JMA_10800"/>
<accession>A0A0B5AP21</accession>
<evidence type="ECO:0000313" key="2">
    <source>
        <dbReference type="EMBL" id="AJD90397.1"/>
    </source>
</evidence>
<protein>
    <submittedName>
        <fullName evidence="2">Uncharacterized protein</fullName>
    </submittedName>
</protein>
<sequence length="142" mass="15933">MEHIRTRTKRVTKKGVVGIHKYDIRKKDDQYLVFFSSKSQNSHHYSEEEVVGEYASLDEAQAYLKETMGAFDSRPLSFKVGFSLANLIVSVLLGFFVYQFSENVLLSGGMEADTAQVAGMMTGVVITFISLIIINRILSRIG</sequence>
<feature type="transmembrane region" description="Helical" evidence="1">
    <location>
        <begin position="76"/>
        <end position="98"/>
    </location>
</feature>
<dbReference type="HOGENOM" id="CLU_1813212_0_0_9"/>
<keyword evidence="1" id="KW-0472">Membrane</keyword>
<organism evidence="2 3">
    <name type="scientific">Jeotgalibacillus malaysiensis</name>
    <dbReference type="NCBI Taxonomy" id="1508404"/>
    <lineage>
        <taxon>Bacteria</taxon>
        <taxon>Bacillati</taxon>
        <taxon>Bacillota</taxon>
        <taxon>Bacilli</taxon>
        <taxon>Bacillales</taxon>
        <taxon>Caryophanaceae</taxon>
        <taxon>Jeotgalibacillus</taxon>
    </lineage>
</organism>
<reference evidence="2 3" key="1">
    <citation type="submission" date="2014-08" db="EMBL/GenBank/DDBJ databases">
        <title>Complete genome of a marine bacteria Jeotgalibacillus malaysiensis.</title>
        <authorList>
            <person name="Yaakop A.S."/>
            <person name="Chan K.-G."/>
            <person name="Goh K.M."/>
        </authorList>
    </citation>
    <scope>NUCLEOTIDE SEQUENCE [LARGE SCALE GENOMIC DNA]</scope>
    <source>
        <strain evidence="2 3">D5</strain>
    </source>
</reference>
<keyword evidence="3" id="KW-1185">Reference proteome</keyword>
<keyword evidence="1" id="KW-1133">Transmembrane helix</keyword>